<evidence type="ECO:0000313" key="3">
    <source>
        <dbReference type="Proteomes" id="UP000053405"/>
    </source>
</evidence>
<sequence>MDPLIGDRVVIRYRLGAGGPDDWRAGSGPNPAFTHAPTLSDITGILREHDGQALVIERDGRAESVPVAAITSLRQLSAQTVRNSQIRRVERALTDATVAAERVEVDGWVLSADPASSAPRATAAVPLGFGTNTTALDTIAEWYRLRGLPTRVIAPERLLRLADLGAGPGIGYEVLTRDGTTPVEVPGSDLDERRRLRAEGYGLHHTFMLLTLPGSAAEAAGASADDRR</sequence>
<dbReference type="OrthoDB" id="9775595at2"/>
<feature type="domain" description="Histone acetyltransferase Rv0428c-like C-terminal" evidence="1">
    <location>
        <begin position="84"/>
        <end position="179"/>
    </location>
</feature>
<dbReference type="eggNOG" id="COG0456">
    <property type="taxonomic scope" value="Bacteria"/>
</dbReference>
<dbReference type="STRING" id="1121927.GOHSU_14_01700"/>
<dbReference type="EMBL" id="BANT01000014">
    <property type="protein sequence ID" value="GAC57003.1"/>
    <property type="molecule type" value="Genomic_DNA"/>
</dbReference>
<keyword evidence="3" id="KW-1185">Reference proteome</keyword>
<organism evidence="2 3">
    <name type="scientific">Gordonia hirsuta DSM 44140 = NBRC 16056</name>
    <dbReference type="NCBI Taxonomy" id="1121927"/>
    <lineage>
        <taxon>Bacteria</taxon>
        <taxon>Bacillati</taxon>
        <taxon>Actinomycetota</taxon>
        <taxon>Actinomycetes</taxon>
        <taxon>Mycobacteriales</taxon>
        <taxon>Gordoniaceae</taxon>
        <taxon>Gordonia</taxon>
    </lineage>
</organism>
<name>L7LAG5_9ACTN</name>
<gene>
    <name evidence="2" type="ORF">GOHSU_14_01700</name>
</gene>
<comment type="caution">
    <text evidence="2">The sequence shown here is derived from an EMBL/GenBank/DDBJ whole genome shotgun (WGS) entry which is preliminary data.</text>
</comment>
<reference evidence="2 3" key="1">
    <citation type="submission" date="2012-12" db="EMBL/GenBank/DDBJ databases">
        <title>Whole genome shotgun sequence of Gordonia hirsuta NBRC 16056.</title>
        <authorList>
            <person name="Isaki-Nakamura S."/>
            <person name="Hosoyama A."/>
            <person name="Tsuchikane K."/>
            <person name="Katsumata H."/>
            <person name="Baba S."/>
            <person name="Yamazaki S."/>
            <person name="Fujita N."/>
        </authorList>
    </citation>
    <scope>NUCLEOTIDE SEQUENCE [LARGE SCALE GENOMIC DNA]</scope>
    <source>
        <strain evidence="2 3">NBRC 16056</strain>
    </source>
</reference>
<protein>
    <recommendedName>
        <fullName evidence="1">Histone acetyltransferase Rv0428c-like C-terminal domain-containing protein</fullName>
    </recommendedName>
</protein>
<dbReference type="AlphaFoldDB" id="L7LAG5"/>
<proteinExistence type="predicted"/>
<dbReference type="Pfam" id="PF24553">
    <property type="entry name" value="Rv0428c_C"/>
    <property type="match status" value="1"/>
</dbReference>
<dbReference type="InterPro" id="IPR056935">
    <property type="entry name" value="Rv0428c-like_C"/>
</dbReference>
<evidence type="ECO:0000259" key="1">
    <source>
        <dbReference type="Pfam" id="PF24553"/>
    </source>
</evidence>
<accession>L7LAG5</accession>
<dbReference type="Proteomes" id="UP000053405">
    <property type="component" value="Unassembled WGS sequence"/>
</dbReference>
<dbReference type="RefSeq" id="WP_005938317.1">
    <property type="nucleotide sequence ID" value="NZ_ATVK01000046.1"/>
</dbReference>
<evidence type="ECO:0000313" key="2">
    <source>
        <dbReference type="EMBL" id="GAC57003.1"/>
    </source>
</evidence>